<name>X7F8M1_9RHOB</name>
<comment type="caution">
    <text evidence="2">The sequence shown here is derived from an EMBL/GenBank/DDBJ whole genome shotgun (WGS) entry which is preliminary data.</text>
</comment>
<evidence type="ECO:0000259" key="1">
    <source>
        <dbReference type="Pfam" id="PF01814"/>
    </source>
</evidence>
<dbReference type="Gene3D" id="1.20.120.520">
    <property type="entry name" value="nmb1532 protein domain like"/>
    <property type="match status" value="1"/>
</dbReference>
<dbReference type="STRING" id="1449351.RISW2_07035"/>
<proteinExistence type="predicted"/>
<sequence>MTDDDLALGAREGLPDALRQLLEAYPRDSWEGHSNFNGLVQFWLERHVMFRKLTALLREDAEGAMDGRLDPEVQKARLAQYGNLLVNELHGHHRIEDHHYFPALSGMEPQLVRGFTLLDRDHHAMDGLLERFTLSANGVLQGGEAGPFREELLSFDALLDRHLVDEEELIVPVILRHGADALH</sequence>
<protein>
    <recommendedName>
        <fullName evidence="1">Hemerythrin-like domain-containing protein</fullName>
    </recommendedName>
</protein>
<keyword evidence="3" id="KW-1185">Reference proteome</keyword>
<dbReference type="InterPro" id="IPR012312">
    <property type="entry name" value="Hemerythrin-like"/>
</dbReference>
<reference evidence="2 3" key="1">
    <citation type="submission" date="2014-01" db="EMBL/GenBank/DDBJ databases">
        <title>Roseivivax isoporae LMG 25204 Genome Sequencing.</title>
        <authorList>
            <person name="Lai Q."/>
            <person name="Li G."/>
            <person name="Shao Z."/>
        </authorList>
    </citation>
    <scope>NUCLEOTIDE SEQUENCE [LARGE SCALE GENOMIC DNA]</scope>
    <source>
        <strain evidence="2 3">LMG 25204</strain>
    </source>
</reference>
<organism evidence="2 3">
    <name type="scientific">Roseivivax isoporae LMG 25204</name>
    <dbReference type="NCBI Taxonomy" id="1449351"/>
    <lineage>
        <taxon>Bacteria</taxon>
        <taxon>Pseudomonadati</taxon>
        <taxon>Pseudomonadota</taxon>
        <taxon>Alphaproteobacteria</taxon>
        <taxon>Rhodobacterales</taxon>
        <taxon>Roseobacteraceae</taxon>
        <taxon>Roseivivax</taxon>
    </lineage>
</organism>
<accession>X7F8M1</accession>
<dbReference type="eggNOG" id="ENOG5030DC7">
    <property type="taxonomic scope" value="Bacteria"/>
</dbReference>
<evidence type="ECO:0000313" key="3">
    <source>
        <dbReference type="Proteomes" id="UP000023430"/>
    </source>
</evidence>
<dbReference type="OrthoDB" id="6077989at2"/>
<dbReference type="AlphaFoldDB" id="X7F8M1"/>
<gene>
    <name evidence="2" type="ORF">RISW2_07035</name>
</gene>
<dbReference type="EMBL" id="JAME01000019">
    <property type="protein sequence ID" value="ETX28441.1"/>
    <property type="molecule type" value="Genomic_DNA"/>
</dbReference>
<dbReference type="Pfam" id="PF01814">
    <property type="entry name" value="Hemerythrin"/>
    <property type="match status" value="1"/>
</dbReference>
<dbReference type="Proteomes" id="UP000023430">
    <property type="component" value="Unassembled WGS sequence"/>
</dbReference>
<feature type="domain" description="Hemerythrin-like" evidence="1">
    <location>
        <begin position="40"/>
        <end position="173"/>
    </location>
</feature>
<evidence type="ECO:0000313" key="2">
    <source>
        <dbReference type="EMBL" id="ETX28441.1"/>
    </source>
</evidence>
<dbReference type="RefSeq" id="WP_043771997.1">
    <property type="nucleotide sequence ID" value="NZ_JAME01000019.1"/>
</dbReference>